<dbReference type="SFLD" id="SFLDS00003">
    <property type="entry name" value="Haloacid_Dehalogenase"/>
    <property type="match status" value="1"/>
</dbReference>
<dbReference type="InterPro" id="IPR023299">
    <property type="entry name" value="ATPase_P-typ_cyto_dom_N"/>
</dbReference>
<dbReference type="PANTHER" id="PTHR42861">
    <property type="entry name" value="CALCIUM-TRANSPORTING ATPASE"/>
    <property type="match status" value="1"/>
</dbReference>
<evidence type="ECO:0000256" key="7">
    <source>
        <dbReference type="ARBA" id="ARBA00023136"/>
    </source>
</evidence>
<evidence type="ECO:0000259" key="9">
    <source>
        <dbReference type="Pfam" id="PF00122"/>
    </source>
</evidence>
<evidence type="ECO:0000256" key="4">
    <source>
        <dbReference type="ARBA" id="ARBA00022840"/>
    </source>
</evidence>
<evidence type="ECO:0000313" key="11">
    <source>
        <dbReference type="EMBL" id="HIR66384.1"/>
    </source>
</evidence>
<dbReference type="AlphaFoldDB" id="A0A9D1E4Z2"/>
<keyword evidence="5" id="KW-1278">Translocase</keyword>
<feature type="transmembrane region" description="Helical" evidence="8">
    <location>
        <begin position="77"/>
        <end position="96"/>
    </location>
</feature>
<dbReference type="Gene3D" id="1.20.1110.10">
    <property type="entry name" value="Calcium-transporting ATPase, transmembrane domain"/>
    <property type="match status" value="1"/>
</dbReference>
<dbReference type="InterPro" id="IPR059000">
    <property type="entry name" value="ATPase_P-type_domA"/>
</dbReference>
<dbReference type="InterPro" id="IPR023214">
    <property type="entry name" value="HAD_sf"/>
</dbReference>
<evidence type="ECO:0000256" key="1">
    <source>
        <dbReference type="ARBA" id="ARBA00004141"/>
    </source>
</evidence>
<feature type="transmembrane region" description="Helical" evidence="8">
    <location>
        <begin position="224"/>
        <end position="246"/>
    </location>
</feature>
<keyword evidence="2 8" id="KW-0812">Transmembrane</keyword>
<dbReference type="NCBIfam" id="TIGR01494">
    <property type="entry name" value="ATPase_P-type"/>
    <property type="match status" value="2"/>
</dbReference>
<feature type="transmembrane region" description="Helical" evidence="8">
    <location>
        <begin position="748"/>
        <end position="772"/>
    </location>
</feature>
<proteinExistence type="predicted"/>
<keyword evidence="7 8" id="KW-0472">Membrane</keyword>
<evidence type="ECO:0000256" key="8">
    <source>
        <dbReference type="SAM" id="Phobius"/>
    </source>
</evidence>
<dbReference type="GO" id="GO:0016020">
    <property type="term" value="C:membrane"/>
    <property type="evidence" value="ECO:0007669"/>
    <property type="project" value="UniProtKB-SubCell"/>
</dbReference>
<dbReference type="Pfam" id="PF00702">
    <property type="entry name" value="Hydrolase"/>
    <property type="match status" value="1"/>
</dbReference>
<evidence type="ECO:0000313" key="12">
    <source>
        <dbReference type="Proteomes" id="UP000824200"/>
    </source>
</evidence>
<dbReference type="PROSITE" id="PS00154">
    <property type="entry name" value="ATPASE_E1_E2"/>
    <property type="match status" value="1"/>
</dbReference>
<dbReference type="Proteomes" id="UP000824200">
    <property type="component" value="Unassembled WGS sequence"/>
</dbReference>
<accession>A0A9D1E4Z2</accession>
<dbReference type="GO" id="GO:0005524">
    <property type="term" value="F:ATP binding"/>
    <property type="evidence" value="ECO:0007669"/>
    <property type="project" value="UniProtKB-KW"/>
</dbReference>
<dbReference type="InterPro" id="IPR001757">
    <property type="entry name" value="P_typ_ATPase"/>
</dbReference>
<dbReference type="InterPro" id="IPR018303">
    <property type="entry name" value="ATPase_P-typ_P_site"/>
</dbReference>
<feature type="transmembrane region" description="Helical" evidence="8">
    <location>
        <begin position="792"/>
        <end position="814"/>
    </location>
</feature>
<dbReference type="Pfam" id="PF00690">
    <property type="entry name" value="Cation_ATPase_N"/>
    <property type="match status" value="1"/>
</dbReference>
<gene>
    <name evidence="11" type="ORF">IAC95_05845</name>
</gene>
<dbReference type="InterPro" id="IPR044492">
    <property type="entry name" value="P_typ_ATPase_HD_dom"/>
</dbReference>
<dbReference type="InterPro" id="IPR008250">
    <property type="entry name" value="ATPase_P-typ_transduc_dom_A_sf"/>
</dbReference>
<feature type="transmembrane region" description="Helical" evidence="8">
    <location>
        <begin position="626"/>
        <end position="647"/>
    </location>
</feature>
<keyword evidence="3" id="KW-0547">Nucleotide-binding</keyword>
<dbReference type="SUPFAM" id="SSF81665">
    <property type="entry name" value="Calcium ATPase, transmembrane domain M"/>
    <property type="match status" value="1"/>
</dbReference>
<feature type="domain" description="P-type ATPase A" evidence="9">
    <location>
        <begin position="109"/>
        <end position="207"/>
    </location>
</feature>
<dbReference type="PRINTS" id="PR00120">
    <property type="entry name" value="HATPASE"/>
</dbReference>
<evidence type="ECO:0000259" key="10">
    <source>
        <dbReference type="Pfam" id="PF00690"/>
    </source>
</evidence>
<evidence type="ECO:0000256" key="6">
    <source>
        <dbReference type="ARBA" id="ARBA00022989"/>
    </source>
</evidence>
<dbReference type="SUPFAM" id="SSF56784">
    <property type="entry name" value="HAD-like"/>
    <property type="match status" value="1"/>
</dbReference>
<dbReference type="InterPro" id="IPR023298">
    <property type="entry name" value="ATPase_P-typ_TM_dom_sf"/>
</dbReference>
<feature type="transmembrane region" description="Helical" evidence="8">
    <location>
        <begin position="46"/>
        <end position="71"/>
    </location>
</feature>
<dbReference type="EMBL" id="DVHL01000047">
    <property type="protein sequence ID" value="HIR66384.1"/>
    <property type="molecule type" value="Genomic_DNA"/>
</dbReference>
<dbReference type="InterPro" id="IPR036412">
    <property type="entry name" value="HAD-like_sf"/>
</dbReference>
<evidence type="ECO:0000256" key="2">
    <source>
        <dbReference type="ARBA" id="ARBA00022692"/>
    </source>
</evidence>
<protein>
    <submittedName>
        <fullName evidence="11">HAD-IC family P-type ATPase</fullName>
    </submittedName>
</protein>
<feature type="transmembrane region" description="Helical" evidence="8">
    <location>
        <begin position="283"/>
        <end position="304"/>
    </location>
</feature>
<sequence length="829" mass="89792">MKRNSQVQTVQRINADVAHGLTAQQVKQRIAEKKTNKTKKVVGKSYLSIFATNIFTFFNLLGFIIFVLMLICRSVTNMMFIVIILANTVIGIFQEIRSKLAVEKLSIVSEPTATVVRDGKQQSIATRDIVLDDVIVYSAGKQICTDSVVLQGEVEVNESMLTGESDSVKKKAGDVLFSGSYIVAGNCVARCDKVGKENYIEQLSARVKKAKTPNSQLIKGIKTIIKFISVIIFPLGIATFFCSSQIRGLLGDNVNLWLNYVVKPQPDIVDTVNEAIKAMSGSMIGMVPSGMVLLTSVALAVAALKLARKKVLVRELPCIEMLARVDTLCLDKTGTITDGTMTVEDVVCFGKHTREQVSQIVASVVSATGDDNMTAQALKAFTADIATIPAVAHIPFSSQRKYSAATLQGKGTFAIGAAEFMFEKTDAQFDETCKKLLQQGLRVLAVGYSSEEIADGSVKGLKPLALVVLQDTLRSNAREIIGWFRDNNVDVKIISGDNPLSVSVIAQKVGVKNADRYISLDGMTDEEVAEAATQYTVFGRVTPEQKSVLVKAMKKAGRTVAMVGDGVNDILAMRESDCAISVGCGTDAAKTVANLVLMDNQFSSMPRVVAEGRQVVNNIQNSSSLFLMKTSMTILTTVLCLILQRTYPFEPQHLYAMEFFVIGISSFLLALKPNRNLIKGHFIANTLKSTLPSGIAMFLSVAMTYAFMNVLGIADNAEQISTVAMFSMTVTGVLALWILLFPYDLINLGIGILGTVGTVGCYLVFPWALGLIASWTGGEEPTPMFVSIDGNAILFIALNALVMAALIVCGKLIMHTIEKRKLSKTLKEA</sequence>
<feature type="transmembrane region" description="Helical" evidence="8">
    <location>
        <begin position="691"/>
        <end position="714"/>
    </location>
</feature>
<reference evidence="11" key="2">
    <citation type="journal article" date="2021" name="PeerJ">
        <title>Extensive microbial diversity within the chicken gut microbiome revealed by metagenomics and culture.</title>
        <authorList>
            <person name="Gilroy R."/>
            <person name="Ravi A."/>
            <person name="Getino M."/>
            <person name="Pursley I."/>
            <person name="Horton D.L."/>
            <person name="Alikhan N.F."/>
            <person name="Baker D."/>
            <person name="Gharbi K."/>
            <person name="Hall N."/>
            <person name="Watson M."/>
            <person name="Adriaenssens E.M."/>
            <person name="Foster-Nyarko E."/>
            <person name="Jarju S."/>
            <person name="Secka A."/>
            <person name="Antonio M."/>
            <person name="Oren A."/>
            <person name="Chaudhuri R.R."/>
            <person name="La Ragione R."/>
            <person name="Hildebrand F."/>
            <person name="Pallen M.J."/>
        </authorList>
    </citation>
    <scope>NUCLEOTIDE SEQUENCE</scope>
    <source>
        <strain evidence="11">CHK121-14286</strain>
    </source>
</reference>
<dbReference type="Pfam" id="PF00122">
    <property type="entry name" value="E1-E2_ATPase"/>
    <property type="match status" value="1"/>
</dbReference>
<dbReference type="GO" id="GO:0016887">
    <property type="term" value="F:ATP hydrolysis activity"/>
    <property type="evidence" value="ECO:0007669"/>
    <property type="project" value="InterPro"/>
</dbReference>
<comment type="subcellular location">
    <subcellularLocation>
        <location evidence="1">Membrane</location>
        <topology evidence="1">Multi-pass membrane protein</topology>
    </subcellularLocation>
</comment>
<comment type="caution">
    <text evidence="11">The sequence shown here is derived from an EMBL/GenBank/DDBJ whole genome shotgun (WGS) entry which is preliminary data.</text>
</comment>
<organism evidence="11 12">
    <name type="scientific">Candidatus Fimimonas gallinarum</name>
    <dbReference type="NCBI Taxonomy" id="2840821"/>
    <lineage>
        <taxon>Bacteria</taxon>
        <taxon>Pseudomonadati</taxon>
        <taxon>Myxococcota</taxon>
        <taxon>Myxococcia</taxon>
        <taxon>Myxococcales</taxon>
        <taxon>Cystobacterineae</taxon>
        <taxon>Myxococcaceae</taxon>
        <taxon>Myxococcaceae incertae sedis</taxon>
        <taxon>Candidatus Fimimonas</taxon>
    </lineage>
</organism>
<keyword evidence="6 8" id="KW-1133">Transmembrane helix</keyword>
<dbReference type="Gene3D" id="3.40.1110.10">
    <property type="entry name" value="Calcium-transporting ATPase, cytoplasmic domain N"/>
    <property type="match status" value="1"/>
</dbReference>
<name>A0A9D1E4Z2_9BACT</name>
<evidence type="ECO:0000256" key="3">
    <source>
        <dbReference type="ARBA" id="ARBA00022741"/>
    </source>
</evidence>
<dbReference type="InterPro" id="IPR004014">
    <property type="entry name" value="ATPase_P-typ_cation-transptr_N"/>
</dbReference>
<dbReference type="SUPFAM" id="SSF81660">
    <property type="entry name" value="Metal cation-transporting ATPase, ATP-binding domain N"/>
    <property type="match status" value="1"/>
</dbReference>
<feature type="domain" description="Cation-transporting P-type ATPase N-terminal" evidence="10">
    <location>
        <begin position="8"/>
        <end position="61"/>
    </location>
</feature>
<dbReference type="PRINTS" id="PR00119">
    <property type="entry name" value="CATATPASE"/>
</dbReference>
<dbReference type="Gene3D" id="3.40.50.1000">
    <property type="entry name" value="HAD superfamily/HAD-like"/>
    <property type="match status" value="1"/>
</dbReference>
<dbReference type="SFLD" id="SFLDF00027">
    <property type="entry name" value="p-type_atpase"/>
    <property type="match status" value="1"/>
</dbReference>
<reference evidence="11" key="1">
    <citation type="submission" date="2020-10" db="EMBL/GenBank/DDBJ databases">
        <authorList>
            <person name="Gilroy R."/>
        </authorList>
    </citation>
    <scope>NUCLEOTIDE SEQUENCE</scope>
    <source>
        <strain evidence="11">CHK121-14286</strain>
    </source>
</reference>
<dbReference type="SFLD" id="SFLDG00002">
    <property type="entry name" value="C1.7:_P-type_atpase_like"/>
    <property type="match status" value="1"/>
</dbReference>
<evidence type="ECO:0000256" key="5">
    <source>
        <dbReference type="ARBA" id="ARBA00022967"/>
    </source>
</evidence>
<keyword evidence="4" id="KW-0067">ATP-binding</keyword>
<feature type="transmembrane region" description="Helical" evidence="8">
    <location>
        <begin position="653"/>
        <end position="671"/>
    </location>
</feature>
<dbReference type="SUPFAM" id="SSF81653">
    <property type="entry name" value="Calcium ATPase, transduction domain A"/>
    <property type="match status" value="1"/>
</dbReference>
<dbReference type="Gene3D" id="2.70.150.10">
    <property type="entry name" value="Calcium-transporting ATPase, cytoplasmic transduction domain A"/>
    <property type="match status" value="1"/>
</dbReference>
<feature type="transmembrane region" description="Helical" evidence="8">
    <location>
        <begin position="720"/>
        <end position="741"/>
    </location>
</feature>